<protein>
    <recommendedName>
        <fullName evidence="4">Rho termination factor N-terminal domain-containing protein</fullName>
    </recommendedName>
</protein>
<evidence type="ECO:0000313" key="3">
    <source>
        <dbReference type="Proteomes" id="UP000283834"/>
    </source>
</evidence>
<feature type="compositionally biased region" description="Acidic residues" evidence="1">
    <location>
        <begin position="104"/>
        <end position="118"/>
    </location>
</feature>
<organism evidence="2 3">
    <name type="scientific">Mediterraneibacter gnavus</name>
    <name type="common">Ruminococcus gnavus</name>
    <dbReference type="NCBI Taxonomy" id="33038"/>
    <lineage>
        <taxon>Bacteria</taxon>
        <taxon>Bacillati</taxon>
        <taxon>Bacillota</taxon>
        <taxon>Clostridia</taxon>
        <taxon>Lachnospirales</taxon>
        <taxon>Lachnospiraceae</taxon>
        <taxon>Mediterraneibacter</taxon>
    </lineage>
</organism>
<comment type="caution">
    <text evidence="2">The sequence shown here is derived from an EMBL/GenBank/DDBJ whole genome shotgun (WGS) entry which is preliminary data.</text>
</comment>
<sequence length="131" mass="14485">MYHLRLIKALSYTGLVSATQKNPDTFTEDKAIADDAVASGYFTLIEDEAEEEQQEAKYHLDKAQLDEMKFDDLKKLAADMGIDITGIKKKADLVDAIAAVEVEPGEPVDDENEVDYGEDAGSPTMIELQEQ</sequence>
<accession>A0A412NH95</accession>
<dbReference type="EMBL" id="QRWQ01000008">
    <property type="protein sequence ID" value="RGT38399.1"/>
    <property type="molecule type" value="Genomic_DNA"/>
</dbReference>
<gene>
    <name evidence="2" type="ORF">DWX36_09705</name>
</gene>
<proteinExistence type="predicted"/>
<name>A0A412NH95_MEDGN</name>
<evidence type="ECO:0000256" key="1">
    <source>
        <dbReference type="SAM" id="MobiDB-lite"/>
    </source>
</evidence>
<dbReference type="RefSeq" id="WP_118046919.1">
    <property type="nucleotide sequence ID" value="NZ_QRWQ01000008.1"/>
</dbReference>
<evidence type="ECO:0000313" key="2">
    <source>
        <dbReference type="EMBL" id="RGT38399.1"/>
    </source>
</evidence>
<dbReference type="AlphaFoldDB" id="A0A412NH95"/>
<evidence type="ECO:0008006" key="4">
    <source>
        <dbReference type="Google" id="ProtNLM"/>
    </source>
</evidence>
<dbReference type="Proteomes" id="UP000283834">
    <property type="component" value="Unassembled WGS sequence"/>
</dbReference>
<feature type="region of interest" description="Disordered" evidence="1">
    <location>
        <begin position="104"/>
        <end position="131"/>
    </location>
</feature>
<reference evidence="2 3" key="1">
    <citation type="submission" date="2018-08" db="EMBL/GenBank/DDBJ databases">
        <title>A genome reference for cultivated species of the human gut microbiota.</title>
        <authorList>
            <person name="Zou Y."/>
            <person name="Xue W."/>
            <person name="Luo G."/>
        </authorList>
    </citation>
    <scope>NUCLEOTIDE SEQUENCE [LARGE SCALE GENOMIC DNA]</scope>
    <source>
        <strain evidence="2 3">AF19-16AC</strain>
    </source>
</reference>